<gene>
    <name evidence="1" type="ORF">SR858_02805</name>
</gene>
<name>A0ABZ0XZT6_9BURK</name>
<accession>A0ABZ0XZT6</accession>
<organism evidence="1 2">
    <name type="scientific">Duganella zoogloeoides</name>
    <dbReference type="NCBI Taxonomy" id="75659"/>
    <lineage>
        <taxon>Bacteria</taxon>
        <taxon>Pseudomonadati</taxon>
        <taxon>Pseudomonadota</taxon>
        <taxon>Betaproteobacteria</taxon>
        <taxon>Burkholderiales</taxon>
        <taxon>Oxalobacteraceae</taxon>
        <taxon>Telluria group</taxon>
        <taxon>Duganella</taxon>
    </lineage>
</organism>
<evidence type="ECO:0000313" key="2">
    <source>
        <dbReference type="Proteomes" id="UP001326110"/>
    </source>
</evidence>
<dbReference type="CDD" id="cd14744">
    <property type="entry name" value="PAAR_CT_2"/>
    <property type="match status" value="1"/>
</dbReference>
<proteinExistence type="predicted"/>
<dbReference type="Pfam" id="PF05488">
    <property type="entry name" value="PAAR_motif"/>
    <property type="match status" value="1"/>
</dbReference>
<dbReference type="InterPro" id="IPR008727">
    <property type="entry name" value="PAAR_motif"/>
</dbReference>
<dbReference type="RefSeq" id="WP_084670220.1">
    <property type="nucleotide sequence ID" value="NZ_CP140152.1"/>
</dbReference>
<sequence length="180" mass="19384">MKRYHITLGASTSAGGKVISASSACSINGVKMALEGDQVLCPACKSPGKIALCGTRIPESWNGKQVALQDDLCLCRCPSPPRLIAIQSLKCQILDGDSATSPEAAASLARQQMQSDALQDPEDQIVLRLLDDYSQQPLAARRYRLEFSDKVVEGQTDSDGYTAPFAAADRKQLVAWQVIE</sequence>
<dbReference type="EMBL" id="CP140152">
    <property type="protein sequence ID" value="WQH05280.1"/>
    <property type="molecule type" value="Genomic_DNA"/>
</dbReference>
<dbReference type="Proteomes" id="UP001326110">
    <property type="component" value="Chromosome"/>
</dbReference>
<dbReference type="GeneID" id="43166926"/>
<evidence type="ECO:0000313" key="1">
    <source>
        <dbReference type="EMBL" id="WQH05280.1"/>
    </source>
</evidence>
<reference evidence="1 2" key="1">
    <citation type="submission" date="2023-11" db="EMBL/GenBank/DDBJ databases">
        <title>MicrobeMod: A computational toolkit for identifying prokaryotic methylation and restriction-modification with nanopore sequencing.</title>
        <authorList>
            <person name="Crits-Christoph A."/>
            <person name="Kang S.C."/>
            <person name="Lee H."/>
            <person name="Ostrov N."/>
        </authorList>
    </citation>
    <scope>NUCLEOTIDE SEQUENCE [LARGE SCALE GENOMIC DNA]</scope>
    <source>
        <strain evidence="1 2">ATCC 25935</strain>
    </source>
</reference>
<keyword evidence="2" id="KW-1185">Reference proteome</keyword>
<protein>
    <submittedName>
        <fullName evidence="1">PAAR domain-containing protein</fullName>
    </submittedName>
</protein>